<gene>
    <name evidence="3" type="ORF">FK531_14550</name>
</gene>
<dbReference type="Proteomes" id="UP000316256">
    <property type="component" value="Unassembled WGS sequence"/>
</dbReference>
<protein>
    <submittedName>
        <fullName evidence="3">Uncharacterized protein</fullName>
    </submittedName>
</protein>
<dbReference type="AlphaFoldDB" id="A0A541B7M0"/>
<comment type="caution">
    <text evidence="3">The sequence shown here is derived from an EMBL/GenBank/DDBJ whole genome shotgun (WGS) entry which is preliminary data.</text>
</comment>
<dbReference type="EMBL" id="VIGH01000006">
    <property type="protein sequence ID" value="TQF68315.1"/>
    <property type="molecule type" value="Genomic_DNA"/>
</dbReference>
<accession>A0A541B7M0</accession>
<sequence length="66" mass="7452">MSLNRPAAQSVVSRRVGTHHPDRRRDLRQGRRIRPEQPACALLAIPVAASLLLLARETILPQLDRH</sequence>
<evidence type="ECO:0000313" key="3">
    <source>
        <dbReference type="EMBL" id="TQF68315.1"/>
    </source>
</evidence>
<feature type="region of interest" description="Disordered" evidence="1">
    <location>
        <begin position="1"/>
        <end position="33"/>
    </location>
</feature>
<name>A0A541B7M0_9NOCA</name>
<organism evidence="3 4">
    <name type="scientific">Rhodococcus spelaei</name>
    <dbReference type="NCBI Taxonomy" id="2546320"/>
    <lineage>
        <taxon>Bacteria</taxon>
        <taxon>Bacillati</taxon>
        <taxon>Actinomycetota</taxon>
        <taxon>Actinomycetes</taxon>
        <taxon>Mycobacteriales</taxon>
        <taxon>Nocardiaceae</taxon>
        <taxon>Rhodococcus</taxon>
    </lineage>
</organism>
<proteinExistence type="predicted"/>
<feature type="transmembrane region" description="Helical" evidence="2">
    <location>
        <begin position="38"/>
        <end position="55"/>
    </location>
</feature>
<keyword evidence="2" id="KW-0812">Transmembrane</keyword>
<reference evidence="3 4" key="1">
    <citation type="submission" date="2019-06" db="EMBL/GenBank/DDBJ databases">
        <title>Rhodococcus spaelei sp. nov., isolated from a cave.</title>
        <authorList>
            <person name="Lee S.D."/>
        </authorList>
    </citation>
    <scope>NUCLEOTIDE SEQUENCE [LARGE SCALE GENOMIC DNA]</scope>
    <source>
        <strain evidence="3 4">C9-5</strain>
    </source>
</reference>
<evidence type="ECO:0000256" key="1">
    <source>
        <dbReference type="SAM" id="MobiDB-lite"/>
    </source>
</evidence>
<evidence type="ECO:0000256" key="2">
    <source>
        <dbReference type="SAM" id="Phobius"/>
    </source>
</evidence>
<keyword evidence="4" id="KW-1185">Reference proteome</keyword>
<keyword evidence="2" id="KW-1133">Transmembrane helix</keyword>
<evidence type="ECO:0000313" key="4">
    <source>
        <dbReference type="Proteomes" id="UP000316256"/>
    </source>
</evidence>
<feature type="compositionally biased region" description="Basic and acidic residues" evidence="1">
    <location>
        <begin position="19"/>
        <end position="33"/>
    </location>
</feature>
<keyword evidence="2" id="KW-0472">Membrane</keyword>